<dbReference type="PANTHER" id="PTHR22916">
    <property type="entry name" value="GLYCOSYLTRANSFERASE"/>
    <property type="match status" value="1"/>
</dbReference>
<feature type="domain" description="Glycosyltransferase 2-like" evidence="1">
    <location>
        <begin position="7"/>
        <end position="168"/>
    </location>
</feature>
<dbReference type="Proteomes" id="UP000004827">
    <property type="component" value="Unassembled WGS sequence"/>
</dbReference>
<evidence type="ECO:0000259" key="1">
    <source>
        <dbReference type="Pfam" id="PF00535"/>
    </source>
</evidence>
<dbReference type="SUPFAM" id="SSF53448">
    <property type="entry name" value="Nucleotide-diphospho-sugar transferases"/>
    <property type="match status" value="1"/>
</dbReference>
<organism evidence="2 3">
    <name type="scientific">Vibrio mimicus VM603</name>
    <dbReference type="NCBI Taxonomy" id="671074"/>
    <lineage>
        <taxon>Bacteria</taxon>
        <taxon>Pseudomonadati</taxon>
        <taxon>Pseudomonadota</taxon>
        <taxon>Gammaproteobacteria</taxon>
        <taxon>Vibrionales</taxon>
        <taxon>Vibrionaceae</taxon>
        <taxon>Vibrio</taxon>
    </lineage>
</organism>
<evidence type="ECO:0000313" key="3">
    <source>
        <dbReference type="Proteomes" id="UP000004827"/>
    </source>
</evidence>
<dbReference type="EMBL" id="ACYU01000123">
    <property type="protein sequence ID" value="EEW06179.1"/>
    <property type="molecule type" value="Genomic_DNA"/>
</dbReference>
<dbReference type="RefSeq" id="WP_001067316.1">
    <property type="nucleotide sequence ID" value="NZ_ACYU01000123.1"/>
</dbReference>
<dbReference type="InterPro" id="IPR029044">
    <property type="entry name" value="Nucleotide-diphossugar_trans"/>
</dbReference>
<dbReference type="GO" id="GO:0016758">
    <property type="term" value="F:hexosyltransferase activity"/>
    <property type="evidence" value="ECO:0007669"/>
    <property type="project" value="UniProtKB-ARBA"/>
</dbReference>
<gene>
    <name evidence="2" type="ORF">VMB_25890</name>
</gene>
<accession>D2YGE2</accession>
<dbReference type="InterPro" id="IPR001173">
    <property type="entry name" value="Glyco_trans_2-like"/>
</dbReference>
<dbReference type="Pfam" id="PF00535">
    <property type="entry name" value="Glycos_transf_2"/>
    <property type="match status" value="1"/>
</dbReference>
<comment type="caution">
    <text evidence="2">The sequence shown here is derived from an EMBL/GenBank/DDBJ whole genome shotgun (WGS) entry which is preliminary data.</text>
</comment>
<dbReference type="AlphaFoldDB" id="D2YGE2"/>
<dbReference type="Gene3D" id="3.90.550.10">
    <property type="entry name" value="Spore Coat Polysaccharide Biosynthesis Protein SpsA, Chain A"/>
    <property type="match status" value="1"/>
</dbReference>
<evidence type="ECO:0000313" key="2">
    <source>
        <dbReference type="EMBL" id="EEW06179.1"/>
    </source>
</evidence>
<protein>
    <recommendedName>
        <fullName evidence="1">Glycosyltransferase 2-like domain-containing protein</fullName>
    </recommendedName>
</protein>
<sequence length="351" mass="40933">MNNYKVSVCIPLYNVENYVIECIDSVLEQTYRNIEIILVDDSSKDCTFELITSKYSSDDRVLILQNEHNMGVAYTRNRALSASSGDYIALMDADDICHPDRIRLQLDKLLAENANFCASDAELIDEKNSRVIGYWQSPENIEELRLLLCVKIPFPQPSVMLKREIFEKFKYNERELSEDYRLWTEISGEIKYVCIKSPLVKVRINPTSVSKVNLHPLLKSAHFIRVSWISKEFIDLTQEQISSLHNAFSQGSERNYKSLKVTIYVLLRISKLSEIDRVNMEFLDQIFWMSVRHSHISFKVPALYIQSNFLFGNPDSILKFLKRTFIITFLSIFKLEYGSSCFNKLKAIIWR</sequence>
<dbReference type="PANTHER" id="PTHR22916:SF3">
    <property type="entry name" value="UDP-GLCNAC:BETAGAL BETA-1,3-N-ACETYLGLUCOSAMINYLTRANSFERASE-LIKE PROTEIN 1"/>
    <property type="match status" value="1"/>
</dbReference>
<name>D2YGE2_VIBMI</name>
<reference evidence="2 3" key="1">
    <citation type="journal article" date="2009" name="BMC Evol. Biol.">
        <title>Genomic taxonomy of Vibrios.</title>
        <authorList>
            <person name="Thompson C.C."/>
            <person name="Vicente A.C."/>
            <person name="Souza R.C."/>
            <person name="Vasconcelos A.T."/>
            <person name="Vesth T."/>
            <person name="Alves N.Jr."/>
            <person name="Ussery D.W."/>
            <person name="Iida T."/>
            <person name="Thompson F.L."/>
        </authorList>
    </citation>
    <scope>NUCLEOTIDE SEQUENCE [LARGE SCALE GENOMIC DNA]</scope>
    <source>
        <strain evidence="2 3">VM603</strain>
    </source>
</reference>
<proteinExistence type="predicted"/>